<gene>
    <name evidence="1" type="ORF">DERP_009145</name>
</gene>
<protein>
    <submittedName>
        <fullName evidence="1">Uncharacterized protein</fullName>
    </submittedName>
</protein>
<organism evidence="1 2">
    <name type="scientific">Dermatophagoides pteronyssinus</name>
    <name type="common">European house dust mite</name>
    <dbReference type="NCBI Taxonomy" id="6956"/>
    <lineage>
        <taxon>Eukaryota</taxon>
        <taxon>Metazoa</taxon>
        <taxon>Ecdysozoa</taxon>
        <taxon>Arthropoda</taxon>
        <taxon>Chelicerata</taxon>
        <taxon>Arachnida</taxon>
        <taxon>Acari</taxon>
        <taxon>Acariformes</taxon>
        <taxon>Sarcoptiformes</taxon>
        <taxon>Astigmata</taxon>
        <taxon>Psoroptidia</taxon>
        <taxon>Analgoidea</taxon>
        <taxon>Pyroglyphidae</taxon>
        <taxon>Dermatophagoidinae</taxon>
        <taxon>Dermatophagoides</taxon>
    </lineage>
</organism>
<evidence type="ECO:0000313" key="2">
    <source>
        <dbReference type="Proteomes" id="UP000887458"/>
    </source>
</evidence>
<reference evidence="1 2" key="1">
    <citation type="journal article" date="2018" name="J. Allergy Clin. Immunol.">
        <title>High-quality assembly of Dermatophagoides pteronyssinus genome and transcriptome reveals a wide range of novel allergens.</title>
        <authorList>
            <person name="Liu X.Y."/>
            <person name="Yang K.Y."/>
            <person name="Wang M.Q."/>
            <person name="Kwok J.S."/>
            <person name="Zeng X."/>
            <person name="Yang Z."/>
            <person name="Xiao X.J."/>
            <person name="Lau C.P."/>
            <person name="Li Y."/>
            <person name="Huang Z.M."/>
            <person name="Ba J.G."/>
            <person name="Yim A.K."/>
            <person name="Ouyang C.Y."/>
            <person name="Ngai S.M."/>
            <person name="Chan T.F."/>
            <person name="Leung E.L."/>
            <person name="Liu L."/>
            <person name="Liu Z.G."/>
            <person name="Tsui S.K."/>
        </authorList>
    </citation>
    <scope>NUCLEOTIDE SEQUENCE [LARGE SCALE GENOMIC DNA]</scope>
    <source>
        <strain evidence="1">Derp</strain>
    </source>
</reference>
<accession>A0ABQ8JR91</accession>
<dbReference type="EMBL" id="NJHN03000024">
    <property type="protein sequence ID" value="KAH9424923.1"/>
    <property type="molecule type" value="Genomic_DNA"/>
</dbReference>
<evidence type="ECO:0000313" key="1">
    <source>
        <dbReference type="EMBL" id="KAH9424923.1"/>
    </source>
</evidence>
<name>A0ABQ8JR91_DERPT</name>
<keyword evidence="2" id="KW-1185">Reference proteome</keyword>
<sequence>MTAKRVVPLITPKLLPPWALLSYFRFESRSRRRFGWPIVSAGLASFTSNVVSLRNQIFGSGNGAGSVVKLACKYWPPGVKSRIGTGVASCKPTTIVRIPLSSCTDNGSIIILNE</sequence>
<dbReference type="Proteomes" id="UP000887458">
    <property type="component" value="Unassembled WGS sequence"/>
</dbReference>
<reference evidence="1 2" key="2">
    <citation type="journal article" date="2022" name="Mol. Biol. Evol.">
        <title>Comparative Genomics Reveals Insights into the Divergent Evolution of Astigmatic Mites and Household Pest Adaptations.</title>
        <authorList>
            <person name="Xiong Q."/>
            <person name="Wan A.T."/>
            <person name="Liu X."/>
            <person name="Fung C.S."/>
            <person name="Xiao X."/>
            <person name="Malainual N."/>
            <person name="Hou J."/>
            <person name="Wang L."/>
            <person name="Wang M."/>
            <person name="Yang K.Y."/>
            <person name="Cui Y."/>
            <person name="Leung E.L."/>
            <person name="Nong W."/>
            <person name="Shin S.K."/>
            <person name="Au S.W."/>
            <person name="Jeong K.Y."/>
            <person name="Chew F.T."/>
            <person name="Hui J.H."/>
            <person name="Leung T.F."/>
            <person name="Tungtrongchitr A."/>
            <person name="Zhong N."/>
            <person name="Liu Z."/>
            <person name="Tsui S.K."/>
        </authorList>
    </citation>
    <scope>NUCLEOTIDE SEQUENCE [LARGE SCALE GENOMIC DNA]</scope>
    <source>
        <strain evidence="1">Derp</strain>
    </source>
</reference>
<comment type="caution">
    <text evidence="1">The sequence shown here is derived from an EMBL/GenBank/DDBJ whole genome shotgun (WGS) entry which is preliminary data.</text>
</comment>
<proteinExistence type="predicted"/>